<reference evidence="2 3" key="1">
    <citation type="submission" date="2017-03" db="EMBL/GenBank/DDBJ databases">
        <authorList>
            <person name="Afonso C.L."/>
            <person name="Miller P.J."/>
            <person name="Scott M.A."/>
            <person name="Spackman E."/>
            <person name="Goraichik I."/>
            <person name="Dimitrov K.M."/>
            <person name="Suarez D.L."/>
            <person name="Swayne D.E."/>
        </authorList>
    </citation>
    <scope>NUCLEOTIDE SEQUENCE [LARGE SCALE GENOMIC DNA]</scope>
    <source>
        <strain evidence="2">PRJEB14757</strain>
    </source>
</reference>
<dbReference type="Pfam" id="PF01497">
    <property type="entry name" value="Peripla_BP_2"/>
    <property type="match status" value="1"/>
</dbReference>
<dbReference type="Proteomes" id="UP000191931">
    <property type="component" value="Unassembled WGS sequence"/>
</dbReference>
<dbReference type="PANTHER" id="PTHR30535">
    <property type="entry name" value="VITAMIN B12-BINDING PROTEIN"/>
    <property type="match status" value="1"/>
</dbReference>
<organism evidence="2 3">
    <name type="scientific">Desulfamplus magnetovallimortis</name>
    <dbReference type="NCBI Taxonomy" id="1246637"/>
    <lineage>
        <taxon>Bacteria</taxon>
        <taxon>Pseudomonadati</taxon>
        <taxon>Thermodesulfobacteriota</taxon>
        <taxon>Desulfobacteria</taxon>
        <taxon>Desulfobacterales</taxon>
        <taxon>Desulfobacteraceae</taxon>
        <taxon>Desulfamplus</taxon>
    </lineage>
</organism>
<protein>
    <recommendedName>
        <fullName evidence="1">Fe/B12 periplasmic-binding domain-containing protein</fullName>
    </recommendedName>
</protein>
<gene>
    <name evidence="2" type="ORF">MTBBW1_1960004</name>
</gene>
<dbReference type="InterPro" id="IPR050902">
    <property type="entry name" value="ABC_Transporter_SBP"/>
</dbReference>
<feature type="domain" description="Fe/B12 periplasmic-binding" evidence="1">
    <location>
        <begin position="75"/>
        <end position="354"/>
    </location>
</feature>
<dbReference type="EMBL" id="FWEV01000108">
    <property type="protein sequence ID" value="SLM29775.1"/>
    <property type="molecule type" value="Genomic_DNA"/>
</dbReference>
<dbReference type="CDD" id="cd01147">
    <property type="entry name" value="HemV-2"/>
    <property type="match status" value="1"/>
</dbReference>
<keyword evidence="3" id="KW-1185">Reference proteome</keyword>
<dbReference type="Gene3D" id="3.40.50.1980">
    <property type="entry name" value="Nitrogenase molybdenum iron protein domain"/>
    <property type="match status" value="2"/>
</dbReference>
<proteinExistence type="predicted"/>
<sequence length="377" mass="42068">MKNLLEDKYFLFGFIWVLFTILLLYADPPTIAQEYVASKSSVLKENSVGHSYPKGSISITDMAGRNISLPATPSRIACIGPGALRLIVYLEAHEKVAGVEDMEKLNPGGRPYWLATHQKFEKLPRIGPVGPAGINKKPDMEALLAVNPDLIFITYMDAGLADEVEKTLSIPVVVLSYGALGTFDKAVFKAMEIAGKVLDRKKRANEIIEYIEALRKDLQHRTGDIPDNQKPGVYVGGIGYRGAHGIESTESNYIPLDWCNAINLAERIEARIGSHIFADKEILLGLDPDVIFIDGGGLELVIQDFHKKKKFYRALKAFRNQRIYTLLPFNFYSTNIATALSDAYAIGKILYPDQFKDLDVEKKGRRDIHFSCWKTGL</sequence>
<dbReference type="InterPro" id="IPR002491">
    <property type="entry name" value="ABC_transptr_periplasmic_BD"/>
</dbReference>
<evidence type="ECO:0000313" key="2">
    <source>
        <dbReference type="EMBL" id="SLM29775.1"/>
    </source>
</evidence>
<dbReference type="PROSITE" id="PS50983">
    <property type="entry name" value="FE_B12_PBP"/>
    <property type="match status" value="1"/>
</dbReference>
<dbReference type="AlphaFoldDB" id="A0A1W1HBK8"/>
<dbReference type="PANTHER" id="PTHR30535:SF34">
    <property type="entry name" value="MOLYBDATE-BINDING PROTEIN MOLA"/>
    <property type="match status" value="1"/>
</dbReference>
<name>A0A1W1HBK8_9BACT</name>
<evidence type="ECO:0000259" key="1">
    <source>
        <dbReference type="PROSITE" id="PS50983"/>
    </source>
</evidence>
<dbReference type="STRING" id="1246637.MTBBW1_1960004"/>
<evidence type="ECO:0000313" key="3">
    <source>
        <dbReference type="Proteomes" id="UP000191931"/>
    </source>
</evidence>
<dbReference type="SUPFAM" id="SSF53807">
    <property type="entry name" value="Helical backbone' metal receptor"/>
    <property type="match status" value="1"/>
</dbReference>
<accession>A0A1W1HBK8</accession>
<dbReference type="RefSeq" id="WP_222424134.1">
    <property type="nucleotide sequence ID" value="NZ_LT828555.1"/>
</dbReference>